<proteinExistence type="predicted"/>
<keyword evidence="3" id="KW-1185">Reference proteome</keyword>
<feature type="region of interest" description="Disordered" evidence="1">
    <location>
        <begin position="274"/>
        <end position="305"/>
    </location>
</feature>
<dbReference type="PROSITE" id="PS51257">
    <property type="entry name" value="PROKAR_LIPOPROTEIN"/>
    <property type="match status" value="1"/>
</dbReference>
<name>A0A6H0KV31_9BACE</name>
<evidence type="ECO:0000313" key="3">
    <source>
        <dbReference type="Proteomes" id="UP000501780"/>
    </source>
</evidence>
<evidence type="ECO:0000256" key="1">
    <source>
        <dbReference type="SAM" id="MobiDB-lite"/>
    </source>
</evidence>
<reference evidence="2 3" key="1">
    <citation type="submission" date="2020-03" db="EMBL/GenBank/DDBJ databases">
        <title>Genomic analysis of Bacteroides faecium CBA7301.</title>
        <authorList>
            <person name="Kim J."/>
            <person name="Roh S.W."/>
        </authorList>
    </citation>
    <scope>NUCLEOTIDE SEQUENCE [LARGE SCALE GENOMIC DNA]</scope>
    <source>
        <strain evidence="2 3">CBA7301</strain>
    </source>
</reference>
<feature type="compositionally biased region" description="Basic and acidic residues" evidence="1">
    <location>
        <begin position="296"/>
        <end position="305"/>
    </location>
</feature>
<dbReference type="AlphaFoldDB" id="A0A6H0KV31"/>
<gene>
    <name evidence="2" type="ORF">BacF7301_25655</name>
</gene>
<sequence>MKRNMKKNRLWFVGMSFIFCTVIYSCLQDEWETDNNKGDEKVIVGNNKELTVTAAQQWYEEHNKPVVTVRSVDNDENEILTKPKWEEAKESRQSNFEVVETTLMTNGSTMFMDSETKIRFNPKTDAKRVHNIARMVVIKNLKTGKVCNFIMIFVGTYDYLKTTRTLGKNSYLHRQPDFNGDVYFFKPGEGLVNGWRYRNGKITARISRGTEEGFRMSTTRGTYQRCHTESYWVYDTNCWGDSYFDDEFGWGVSSNCETISYPVYDEVCETVDDGVSEQPVEPWTPNEQPGGYEPPKSNDEPQKGTPEYYKKELEKILPNLSDELKKMDVDISNTQIRFTKEGCSANAQLLSYGNGGIIEVCSNFFNYLSQDQTAILWHEVYHLNNDDPNLVRKPYNFDYDLMSSTPPTILQDVRIYVEWLWKDVVNNDKENLINEDIKYYLTIYTLLPPEHYRHEIATYEAEINNCPNVSEHYRAEREYNYWKNKELLKLSEQNYKNN</sequence>
<accession>A0A6H0KV31</accession>
<evidence type="ECO:0000313" key="2">
    <source>
        <dbReference type="EMBL" id="QIU97334.1"/>
    </source>
</evidence>
<dbReference type="Proteomes" id="UP000501780">
    <property type="component" value="Chromosome"/>
</dbReference>
<organism evidence="2 3">
    <name type="scientific">Bacteroides faecium</name>
    <dbReference type="NCBI Taxonomy" id="2715212"/>
    <lineage>
        <taxon>Bacteria</taxon>
        <taxon>Pseudomonadati</taxon>
        <taxon>Bacteroidota</taxon>
        <taxon>Bacteroidia</taxon>
        <taxon>Bacteroidales</taxon>
        <taxon>Bacteroidaceae</taxon>
        <taxon>Bacteroides</taxon>
    </lineage>
</organism>
<dbReference type="KEGG" id="bfc:BacF7301_25655"/>
<evidence type="ECO:0008006" key="4">
    <source>
        <dbReference type="Google" id="ProtNLM"/>
    </source>
</evidence>
<protein>
    <recommendedName>
        <fullName evidence="4">Lipoprotein</fullName>
    </recommendedName>
</protein>
<dbReference type="RefSeq" id="WP_167967029.1">
    <property type="nucleotide sequence ID" value="NZ_CP050831.1"/>
</dbReference>
<dbReference type="EMBL" id="CP050831">
    <property type="protein sequence ID" value="QIU97334.1"/>
    <property type="molecule type" value="Genomic_DNA"/>
</dbReference>